<evidence type="ECO:0000256" key="1">
    <source>
        <dbReference type="ARBA" id="ARBA00001933"/>
    </source>
</evidence>
<dbReference type="Gene3D" id="2.40.37.10">
    <property type="entry name" value="Lyase, Ornithine Decarboxylase, Chain A, domain 1"/>
    <property type="match status" value="1"/>
</dbReference>
<feature type="active site" description="Proton donor" evidence="3">
    <location>
        <position position="319"/>
    </location>
</feature>
<comment type="cofactor">
    <cofactor evidence="1 3">
        <name>pyridoxal 5'-phosphate</name>
        <dbReference type="ChEBI" id="CHEBI:597326"/>
    </cofactor>
</comment>
<dbReference type="SUPFAM" id="SSF50621">
    <property type="entry name" value="Alanine racemase C-terminal domain-like"/>
    <property type="match status" value="1"/>
</dbReference>
<reference evidence="6" key="1">
    <citation type="submission" date="2016-10" db="EMBL/GenBank/DDBJ databases">
        <authorList>
            <person name="Varghese N."/>
            <person name="Submissions S."/>
        </authorList>
    </citation>
    <scope>NUCLEOTIDE SEQUENCE [LARGE SCALE GENOMIC DNA]</scope>
    <source>
        <strain evidence="6">BP1-148</strain>
    </source>
</reference>
<dbReference type="AlphaFoldDB" id="A0A1G8ATB4"/>
<gene>
    <name evidence="5" type="ORF">SAMN04487901_12056</name>
</gene>
<dbReference type="GO" id="GO:0009089">
    <property type="term" value="P:lysine biosynthetic process via diaminopimelate"/>
    <property type="evidence" value="ECO:0007669"/>
    <property type="project" value="TreeGrafter"/>
</dbReference>
<feature type="domain" description="Orn/DAP/Arg decarboxylase 2 N-terminal" evidence="4">
    <location>
        <begin position="23"/>
        <end position="258"/>
    </location>
</feature>
<evidence type="ECO:0000259" key="4">
    <source>
        <dbReference type="Pfam" id="PF02784"/>
    </source>
</evidence>
<dbReference type="Gene3D" id="3.20.20.10">
    <property type="entry name" value="Alanine racemase"/>
    <property type="match status" value="1"/>
</dbReference>
<dbReference type="InterPro" id="IPR029066">
    <property type="entry name" value="PLP-binding_barrel"/>
</dbReference>
<evidence type="ECO:0000256" key="2">
    <source>
        <dbReference type="ARBA" id="ARBA00022898"/>
    </source>
</evidence>
<dbReference type="Proteomes" id="UP000198779">
    <property type="component" value="Unassembled WGS sequence"/>
</dbReference>
<evidence type="ECO:0000313" key="5">
    <source>
        <dbReference type="EMBL" id="SDH24094.1"/>
    </source>
</evidence>
<dbReference type="PANTHER" id="PTHR43727:SF2">
    <property type="entry name" value="GROUP IV DECARBOXYLASE"/>
    <property type="match status" value="1"/>
</dbReference>
<keyword evidence="6" id="KW-1185">Reference proteome</keyword>
<dbReference type="PANTHER" id="PTHR43727">
    <property type="entry name" value="DIAMINOPIMELATE DECARBOXYLASE"/>
    <property type="match status" value="1"/>
</dbReference>
<dbReference type="InterPro" id="IPR000183">
    <property type="entry name" value="Orn/DAP/Arg_de-COase"/>
</dbReference>
<dbReference type="InterPro" id="IPR009006">
    <property type="entry name" value="Ala_racemase/Decarboxylase_C"/>
</dbReference>
<name>A0A1G8ATB4_9BACT</name>
<dbReference type="GO" id="GO:0008836">
    <property type="term" value="F:diaminopimelate decarboxylase activity"/>
    <property type="evidence" value="ECO:0007669"/>
    <property type="project" value="TreeGrafter"/>
</dbReference>
<accession>A0A1G8ATB4</accession>
<feature type="modified residue" description="N6-(pyridoxal phosphate)lysine" evidence="3">
    <location>
        <position position="39"/>
    </location>
</feature>
<keyword evidence="2 3" id="KW-0663">Pyridoxal phosphate</keyword>
<evidence type="ECO:0000313" key="6">
    <source>
        <dbReference type="Proteomes" id="UP000198779"/>
    </source>
</evidence>
<dbReference type="RefSeq" id="WP_091819045.1">
    <property type="nucleotide sequence ID" value="NZ_FNCQ01000020.1"/>
</dbReference>
<dbReference type="SUPFAM" id="SSF51419">
    <property type="entry name" value="PLP-binding barrel"/>
    <property type="match status" value="1"/>
</dbReference>
<sequence length="391" mass="43483">MLKTPYFILDLQKLEKNLSGLRSAFTSLWPNFAIGYSFKTNNLPWIASWMHAQGVMAEVVSSPEYELAKYVGYEDNCVILNGPCKGFETMDKVLKAGGIVNLDSFQEINHIKANIQNYGSRIKVGLRINFDLETACPGETIPGKEPGRFGFNIENRDFDRAIDELKSIAGVEIVGIHAHHSTKTKSLGIFKAITKKTCECASKCSCLEYIDLGGCLFGDKPGAPTFEEYAQTIVSVLCDFSIPSEIKLLLEPGAALIASPVSYVCKVIGTKDIKGTRLVFTDGSIKHIAPQMNAIRFGYNLKTSSKNTLPRQVISGYSCIEMDRFLDLNNQPELQIDDEITIKNVGAYTISLAPLFIEYYPSVIVKNGDKYSIAREAWTTKEFTQKQKLYV</sequence>
<dbReference type="PRINTS" id="PR01179">
    <property type="entry name" value="ODADCRBXLASE"/>
</dbReference>
<proteinExistence type="predicted"/>
<organism evidence="5 6">
    <name type="scientific">Prevotella communis</name>
    <dbReference type="NCBI Taxonomy" id="2913614"/>
    <lineage>
        <taxon>Bacteria</taxon>
        <taxon>Pseudomonadati</taxon>
        <taxon>Bacteroidota</taxon>
        <taxon>Bacteroidia</taxon>
        <taxon>Bacteroidales</taxon>
        <taxon>Prevotellaceae</taxon>
        <taxon>Prevotella</taxon>
    </lineage>
</organism>
<evidence type="ECO:0000256" key="3">
    <source>
        <dbReference type="PIRSR" id="PIRSR600183-50"/>
    </source>
</evidence>
<dbReference type="EMBL" id="FNCQ01000020">
    <property type="protein sequence ID" value="SDH24094.1"/>
    <property type="molecule type" value="Genomic_DNA"/>
</dbReference>
<protein>
    <submittedName>
        <fullName evidence="5">Diaminopimelate decarboxylase</fullName>
    </submittedName>
</protein>
<dbReference type="InterPro" id="IPR022644">
    <property type="entry name" value="De-COase2_N"/>
</dbReference>
<dbReference type="STRING" id="645274.SAMN04487901_12056"/>
<dbReference type="Pfam" id="PF02784">
    <property type="entry name" value="Orn_Arg_deC_N"/>
    <property type="match status" value="1"/>
</dbReference>